<accession>A0ABR4NYB6</accession>
<dbReference type="Pfam" id="PF00649">
    <property type="entry name" value="Copper-fist"/>
    <property type="match status" value="1"/>
</dbReference>
<dbReference type="Gene3D" id="3.90.430.10">
    <property type="entry name" value="Copper fist DNA-binding domain"/>
    <property type="match status" value="1"/>
</dbReference>
<keyword evidence="4" id="KW-0186">Copper</keyword>
<evidence type="ECO:0000256" key="5">
    <source>
        <dbReference type="ARBA" id="ARBA00023015"/>
    </source>
</evidence>
<proteinExistence type="predicted"/>
<gene>
    <name evidence="9" type="ORF">RNJ44_03778</name>
</gene>
<dbReference type="SMART" id="SM00412">
    <property type="entry name" value="Cu_FIST"/>
    <property type="match status" value="1"/>
</dbReference>
<dbReference type="InterPro" id="IPR001083">
    <property type="entry name" value="Cu_fist_DNA-bd_dom"/>
</dbReference>
<keyword evidence="10" id="KW-1185">Reference proteome</keyword>
<evidence type="ECO:0000256" key="4">
    <source>
        <dbReference type="ARBA" id="ARBA00023008"/>
    </source>
</evidence>
<dbReference type="PANTHER" id="PTHR28088:SF7">
    <property type="entry name" value="METAL-BINDING ACTIVATOR 1"/>
    <property type="match status" value="1"/>
</dbReference>
<feature type="domain" description="Copper-fist" evidence="8">
    <location>
        <begin position="1"/>
        <end position="40"/>
    </location>
</feature>
<protein>
    <submittedName>
        <fullName evidence="9">Metal-binding activator 1</fullName>
    </submittedName>
</protein>
<evidence type="ECO:0000313" key="9">
    <source>
        <dbReference type="EMBL" id="KAL3233738.1"/>
    </source>
</evidence>
<evidence type="ECO:0000256" key="1">
    <source>
        <dbReference type="ARBA" id="ARBA00004123"/>
    </source>
</evidence>
<dbReference type="InterPro" id="IPR051763">
    <property type="entry name" value="Copper_Homeo_Regul"/>
</dbReference>
<keyword evidence="3" id="KW-0862">Zinc</keyword>
<reference evidence="9 10" key="1">
    <citation type="submission" date="2024-05" db="EMBL/GenBank/DDBJ databases">
        <title>Long read based assembly of the Candida bracarensis genome reveals expanded adhesin content.</title>
        <authorList>
            <person name="Marcet-Houben M."/>
            <person name="Ksiezopolska E."/>
            <person name="Gabaldon T."/>
        </authorList>
    </citation>
    <scope>NUCLEOTIDE SEQUENCE [LARGE SCALE GENOMIC DNA]</scope>
    <source>
        <strain evidence="9 10">CBM6</strain>
    </source>
</reference>
<dbReference type="PROSITE" id="PS50073">
    <property type="entry name" value="COPPER_FIST_2"/>
    <property type="match status" value="1"/>
</dbReference>
<organism evidence="9 10">
    <name type="scientific">Nakaseomyces bracarensis</name>
    <dbReference type="NCBI Taxonomy" id="273131"/>
    <lineage>
        <taxon>Eukaryota</taxon>
        <taxon>Fungi</taxon>
        <taxon>Dikarya</taxon>
        <taxon>Ascomycota</taxon>
        <taxon>Saccharomycotina</taxon>
        <taxon>Saccharomycetes</taxon>
        <taxon>Saccharomycetales</taxon>
        <taxon>Saccharomycetaceae</taxon>
        <taxon>Nakaseomyces</taxon>
    </lineage>
</organism>
<evidence type="ECO:0000259" key="8">
    <source>
        <dbReference type="PROSITE" id="PS50073"/>
    </source>
</evidence>
<dbReference type="PANTHER" id="PTHR28088">
    <property type="entry name" value="TRANSCRIPTIONAL ACTIVATOR HAA1-RELATED"/>
    <property type="match status" value="1"/>
</dbReference>
<evidence type="ECO:0000256" key="6">
    <source>
        <dbReference type="ARBA" id="ARBA00023163"/>
    </source>
</evidence>
<dbReference type="PROSITE" id="PS01119">
    <property type="entry name" value="COPPER_FIST_1"/>
    <property type="match status" value="1"/>
</dbReference>
<dbReference type="Proteomes" id="UP001623330">
    <property type="component" value="Unassembled WGS sequence"/>
</dbReference>
<comment type="subcellular location">
    <subcellularLocation>
        <location evidence="1">Nucleus</location>
    </subcellularLocation>
</comment>
<keyword evidence="2" id="KW-0479">Metal-binding</keyword>
<dbReference type="SMART" id="SM01090">
    <property type="entry name" value="Copper-fist"/>
    <property type="match status" value="1"/>
</dbReference>
<keyword evidence="7" id="KW-0539">Nucleus</keyword>
<evidence type="ECO:0000256" key="2">
    <source>
        <dbReference type="ARBA" id="ARBA00022723"/>
    </source>
</evidence>
<evidence type="ECO:0000256" key="7">
    <source>
        <dbReference type="ARBA" id="ARBA00023242"/>
    </source>
</evidence>
<name>A0ABR4NYB6_9SACH</name>
<evidence type="ECO:0000313" key="10">
    <source>
        <dbReference type="Proteomes" id="UP001623330"/>
    </source>
</evidence>
<sequence length="438" mass="50032">MIIFRKEKYACVKCIRGHRSSTCMHTSRMLVKVRTRGRPFMKDVRDAIVVDNVDRAGCHCTEPHDEVKTEEDSSKTPETNYTCKGMNKQPILFVRAKKMTKARIVGGELMELIGDELQLHLKEEEESSGSPRPAQQLQDENIFHAVKNEIIPHNGTVPPFSTEFSLSQFLTRPVPQLDDDVHLVSDKLSNNSHQIVGKDNEETSQTDDTDVKQAIGLSIEEEKNIYLTKRGVYLSTECTCSETSCACSNCLIHRTEEELNRYIEQSGIPLTNLLKKNSESNSPELEEIQTKSACKCKPEECSCEGCLLHATVIIPFQRIIINGLLNIQFTKKTLIKYKKKLISYKYWWDFLTVYVPYFPNENLEGLDIIEFFDNIIINYQDALPDAAETERNLKNNANGKFVCESLAKSEKHFEPTKGNDINFSYANFENIDENSMFI</sequence>
<dbReference type="EMBL" id="JBEVYD010000004">
    <property type="protein sequence ID" value="KAL3233738.1"/>
    <property type="molecule type" value="Genomic_DNA"/>
</dbReference>
<evidence type="ECO:0000256" key="3">
    <source>
        <dbReference type="ARBA" id="ARBA00022833"/>
    </source>
</evidence>
<keyword evidence="6" id="KW-0804">Transcription</keyword>
<dbReference type="InterPro" id="IPR036395">
    <property type="entry name" value="Cu_fist_DNA-bd_dom_sf"/>
</dbReference>
<dbReference type="PRINTS" id="PR00617">
    <property type="entry name" value="COPPERFIST"/>
</dbReference>
<comment type="caution">
    <text evidence="9">The sequence shown here is derived from an EMBL/GenBank/DDBJ whole genome shotgun (WGS) entry which is preliminary data.</text>
</comment>
<keyword evidence="5" id="KW-0805">Transcription regulation</keyword>
<dbReference type="SUPFAM" id="SSF57879">
    <property type="entry name" value="Zinc domain conserved in yeast copper-regulated transcription factors"/>
    <property type="match status" value="1"/>
</dbReference>